<dbReference type="Gene3D" id="2.40.110.10">
    <property type="entry name" value="Butyryl-CoA Dehydrogenase, subunit A, domain 2"/>
    <property type="match status" value="1"/>
</dbReference>
<dbReference type="Pfam" id="PF00441">
    <property type="entry name" value="Acyl-CoA_dh_1"/>
    <property type="match status" value="1"/>
</dbReference>
<dbReference type="Proteomes" id="UP000238296">
    <property type="component" value="Unassembled WGS sequence"/>
</dbReference>
<dbReference type="InterPro" id="IPR013786">
    <property type="entry name" value="AcylCoA_DH/ox_N"/>
</dbReference>
<gene>
    <name evidence="15" type="primary">bauC</name>
    <name evidence="15" type="ORF">C1Y40_04049</name>
</gene>
<dbReference type="InterPro" id="IPR006089">
    <property type="entry name" value="Acyl-CoA_DH_CS"/>
</dbReference>
<feature type="compositionally biased region" description="Polar residues" evidence="10">
    <location>
        <begin position="443"/>
        <end position="459"/>
    </location>
</feature>
<dbReference type="InterPro" id="IPR016162">
    <property type="entry name" value="Ald_DH_N"/>
</dbReference>
<dbReference type="InterPro" id="IPR036250">
    <property type="entry name" value="AcylCo_DH-like_C"/>
</dbReference>
<dbReference type="FunFam" id="1.20.140.10:FF:000001">
    <property type="entry name" value="Acyl-CoA dehydrogenase"/>
    <property type="match status" value="1"/>
</dbReference>
<keyword evidence="7" id="KW-0274">FAD</keyword>
<dbReference type="Gene3D" id="1.10.540.10">
    <property type="entry name" value="Acyl-CoA dehydrogenase/oxidase, N-terminal domain"/>
    <property type="match status" value="1"/>
</dbReference>
<keyword evidence="6" id="KW-0285">Flavoprotein</keyword>
<dbReference type="InterPro" id="IPR016160">
    <property type="entry name" value="Ald_DH_CS_CYS"/>
</dbReference>
<evidence type="ECO:0000256" key="2">
    <source>
        <dbReference type="ARBA" id="ARBA00005109"/>
    </source>
</evidence>
<dbReference type="SUPFAM" id="SSF53720">
    <property type="entry name" value="ALDH-like"/>
    <property type="match status" value="1"/>
</dbReference>
<evidence type="ECO:0000256" key="4">
    <source>
        <dbReference type="ARBA" id="ARBA00013048"/>
    </source>
</evidence>
<accession>A0A2S8BGI9</accession>
<dbReference type="Gene3D" id="3.40.309.10">
    <property type="entry name" value="Aldehyde Dehydrogenase, Chain A, domain 2"/>
    <property type="match status" value="1"/>
</dbReference>
<dbReference type="InterPro" id="IPR010061">
    <property type="entry name" value="MeMal-semiAld_DH"/>
</dbReference>
<dbReference type="InterPro" id="IPR009075">
    <property type="entry name" value="AcylCo_DH/oxidase_C"/>
</dbReference>
<dbReference type="PANTHER" id="PTHR43831:SF1">
    <property type="entry name" value="ISOBUTYRYL-COA DEHYDROGENASE, MITOCHONDRIAL"/>
    <property type="match status" value="1"/>
</dbReference>
<dbReference type="InterPro" id="IPR006091">
    <property type="entry name" value="Acyl-CoA_Oxase/DH_mid-dom"/>
</dbReference>
<evidence type="ECO:0000259" key="11">
    <source>
        <dbReference type="Pfam" id="PF00171"/>
    </source>
</evidence>
<dbReference type="Pfam" id="PF02770">
    <property type="entry name" value="Acyl-CoA_dh_M"/>
    <property type="match status" value="1"/>
</dbReference>
<evidence type="ECO:0000256" key="3">
    <source>
        <dbReference type="ARBA" id="ARBA00009347"/>
    </source>
</evidence>
<evidence type="ECO:0000256" key="10">
    <source>
        <dbReference type="SAM" id="MobiDB-lite"/>
    </source>
</evidence>
<comment type="similarity">
    <text evidence="3">Belongs to the acyl-CoA dehydrogenase family.</text>
</comment>
<dbReference type="InterPro" id="IPR015590">
    <property type="entry name" value="Aldehyde_DH_dom"/>
</dbReference>
<proteinExistence type="inferred from homology"/>
<evidence type="ECO:0000259" key="12">
    <source>
        <dbReference type="Pfam" id="PF00441"/>
    </source>
</evidence>
<dbReference type="Gene3D" id="1.20.140.10">
    <property type="entry name" value="Butyryl-CoA Dehydrogenase, subunit A, domain 3"/>
    <property type="match status" value="1"/>
</dbReference>
<sequence>MTTQIAHFIDGQRTAGQSQRTADVLNPSTGQVQATVPMGSAADVDAAVASAAEAQKGWAATNPQRRARVMMRFIELVNANMDELAELLSREHGKTVADARGDIQRGIEVVEFCVGIPHLLKGEYTEGAGPGIDVYSLRQPLGVVAGITPFNFPAMIPLWKAGPALACGNAFILKPSERDPSVPVRLAELFIQAGLPPGVFQVVHGDKEAVDAILHHPDIAAVGFVGSSDIAQYIYATAAANGKRAQCFGGAKNHMIVMPDADLDQAVDALIGAGYGSAGERCMAISVAVPVGEQTADRLRARLVERINNLRVGHSLDPKADYGPLVTAAALARVRDYIGQGVAAGAELVVDGRERASNDLPSVRRAWRAAFSSGPPCSTGSPPTCRSTPTKSSGRCCASCARPITKRRCGCRPNTSTATGWRSSPGTATAPATSPPGCRPAWSGSTCPSRSRWPTTPSAAGNAPGSATSTSTVRPRSSSTPRSRPSPSAGRPASRTVPNSTSPPWNRAGMRFFEMDDDERVITETAAAFAGKRLAPHALEWDATHHFPTDVLREAAGLGMAAIYCREDVGGSGLRRLDGVRIFEQLATGDPVTAAYLSIHNMCAWMIDSFGTEEQRKTWLPRLASMELIASYCLTEPGAGSDAAALATRAVKQGGDYVLDGVKQFISGAGASDVYVVMARTGADGPRGISTFIVEKDTPGLSFGAAEDKMGWNAQPTAQVIFDGVRVPAEAMLGGPDGEGAGFGIAMQGLNGGRLNIAACSLGGAQAAFDKAAGYLADREAFGSALLDEPTIRFALADMATALETSRMLLWRAASALDDDADDKVELCAMAKRYVTDACYDVADKALQLHGGYGYLREYGLEKIVRDLRVHRILEGTNEIMRV</sequence>
<feature type="region of interest" description="Disordered" evidence="10">
    <location>
        <begin position="411"/>
        <end position="506"/>
    </location>
</feature>
<feature type="compositionally biased region" description="Polar residues" evidence="10">
    <location>
        <begin position="413"/>
        <end position="422"/>
    </location>
</feature>
<organism evidence="15 16">
    <name type="scientific">Mycobacterium talmoniae</name>
    <dbReference type="NCBI Taxonomy" id="1858794"/>
    <lineage>
        <taxon>Bacteria</taxon>
        <taxon>Bacillati</taxon>
        <taxon>Actinomycetota</taxon>
        <taxon>Actinomycetes</taxon>
        <taxon>Mycobacteriales</taxon>
        <taxon>Mycobacteriaceae</taxon>
        <taxon>Mycobacterium</taxon>
    </lineage>
</organism>
<dbReference type="InterPro" id="IPR037069">
    <property type="entry name" value="AcylCoA_DH/ox_N_sf"/>
</dbReference>
<evidence type="ECO:0000256" key="9">
    <source>
        <dbReference type="ARBA" id="ARBA00023027"/>
    </source>
</evidence>
<name>A0A2S8BGI9_9MYCO</name>
<dbReference type="InterPro" id="IPR052547">
    <property type="entry name" value="Mito_Isobutyryl-CoADH"/>
</dbReference>
<dbReference type="InterPro" id="IPR016163">
    <property type="entry name" value="Ald_DH_C"/>
</dbReference>
<evidence type="ECO:0000256" key="7">
    <source>
        <dbReference type="ARBA" id="ARBA00022827"/>
    </source>
</evidence>
<dbReference type="InterPro" id="IPR016161">
    <property type="entry name" value="Ald_DH/histidinol_DH"/>
</dbReference>
<dbReference type="Pfam" id="PF02771">
    <property type="entry name" value="Acyl-CoA_dh_N"/>
    <property type="match status" value="1"/>
</dbReference>
<feature type="region of interest" description="Disordered" evidence="10">
    <location>
        <begin position="371"/>
        <end position="393"/>
    </location>
</feature>
<feature type="domain" description="Acyl-CoA dehydrogenase/oxidase C-terminal" evidence="12">
    <location>
        <begin position="740"/>
        <end position="882"/>
    </location>
</feature>
<dbReference type="PROSITE" id="PS00070">
    <property type="entry name" value="ALDEHYDE_DEHYDR_CYS"/>
    <property type="match status" value="1"/>
</dbReference>
<dbReference type="Pfam" id="PF00171">
    <property type="entry name" value="Aldedh"/>
    <property type="match status" value="1"/>
</dbReference>
<feature type="compositionally biased region" description="Low complexity" evidence="10">
    <location>
        <begin position="372"/>
        <end position="390"/>
    </location>
</feature>
<feature type="compositionally biased region" description="Low complexity" evidence="10">
    <location>
        <begin position="466"/>
        <end position="496"/>
    </location>
</feature>
<keyword evidence="9" id="KW-0520">NAD</keyword>
<evidence type="ECO:0000256" key="5">
    <source>
        <dbReference type="ARBA" id="ARBA00022456"/>
    </source>
</evidence>
<evidence type="ECO:0000256" key="8">
    <source>
        <dbReference type="ARBA" id="ARBA00023002"/>
    </source>
</evidence>
<feature type="compositionally biased region" description="Low complexity" evidence="10">
    <location>
        <begin position="423"/>
        <end position="432"/>
    </location>
</feature>
<dbReference type="AlphaFoldDB" id="A0A2S8BGI9"/>
<dbReference type="FunFam" id="2.40.110.10:FF:000001">
    <property type="entry name" value="Acyl-CoA dehydrogenase, mitochondrial"/>
    <property type="match status" value="1"/>
</dbReference>
<dbReference type="GO" id="GO:0009083">
    <property type="term" value="P:branched-chain amino acid catabolic process"/>
    <property type="evidence" value="ECO:0007669"/>
    <property type="project" value="UniProtKB-KW"/>
</dbReference>
<keyword evidence="5" id="KW-0101">Branched-chain amino acid catabolism</keyword>
<feature type="domain" description="Acyl-CoA oxidase/dehydrogenase middle" evidence="13">
    <location>
        <begin position="632"/>
        <end position="725"/>
    </location>
</feature>
<dbReference type="GO" id="GO:0003995">
    <property type="term" value="F:acyl-CoA dehydrogenase activity"/>
    <property type="evidence" value="ECO:0007669"/>
    <property type="project" value="InterPro"/>
</dbReference>
<dbReference type="NCBIfam" id="TIGR01722">
    <property type="entry name" value="MMSDH"/>
    <property type="match status" value="1"/>
</dbReference>
<dbReference type="InterPro" id="IPR009100">
    <property type="entry name" value="AcylCoA_DH/oxidase_NM_dom_sf"/>
</dbReference>
<keyword evidence="8 15" id="KW-0560">Oxidoreductase</keyword>
<feature type="domain" description="Acyl-CoA dehydrogenase/oxidase N-terminal" evidence="14">
    <location>
        <begin position="517"/>
        <end position="627"/>
    </location>
</feature>
<comment type="pathway">
    <text evidence="2">Amino-acid degradation; L-valine degradation.</text>
</comment>
<dbReference type="EC" id="1.2.1.27" evidence="4"/>
<dbReference type="EMBL" id="PPEA01000587">
    <property type="protein sequence ID" value="PQM45790.1"/>
    <property type="molecule type" value="Genomic_DNA"/>
</dbReference>
<reference evidence="15 16" key="1">
    <citation type="journal article" date="2017" name="Int. J. Syst. Evol. Microbiol.">
        <title>Mycobacterium talmoniae sp. nov., a slowly growing mycobacterium isolated from human respiratory samples.</title>
        <authorList>
            <person name="Davidson R.M."/>
            <person name="DeGroote M.A."/>
            <person name="Marola J.L."/>
            <person name="Buss S."/>
            <person name="Jones V."/>
            <person name="McNeil M.R."/>
            <person name="Freifeld A.G."/>
            <person name="Elaine Epperson L."/>
            <person name="Hasan N.A."/>
            <person name="Jackson M."/>
            <person name="Iwen P.C."/>
            <person name="Salfinger M."/>
            <person name="Strong M."/>
        </authorList>
    </citation>
    <scope>NUCLEOTIDE SEQUENCE [LARGE SCALE GENOMIC DNA]</scope>
    <source>
        <strain evidence="15 16">ATCC BAA-2683</strain>
    </source>
</reference>
<dbReference type="GO" id="GO:0004491">
    <property type="term" value="F:methylmalonate-semialdehyde dehydrogenase (acylating, NAD) activity"/>
    <property type="evidence" value="ECO:0007669"/>
    <property type="project" value="UniProtKB-EC"/>
</dbReference>
<dbReference type="SUPFAM" id="SSF56645">
    <property type="entry name" value="Acyl-CoA dehydrogenase NM domain-like"/>
    <property type="match status" value="1"/>
</dbReference>
<evidence type="ECO:0000256" key="6">
    <source>
        <dbReference type="ARBA" id="ARBA00022630"/>
    </source>
</evidence>
<protein>
    <recommendedName>
        <fullName evidence="4">methylmalonate-semialdehyde dehydrogenase (CoA acylating)</fullName>
        <ecNumber evidence="4">1.2.1.27</ecNumber>
    </recommendedName>
</protein>
<evidence type="ECO:0000259" key="13">
    <source>
        <dbReference type="Pfam" id="PF02770"/>
    </source>
</evidence>
<comment type="caution">
    <text evidence="15">The sequence shown here is derived from an EMBL/GenBank/DDBJ whole genome shotgun (WGS) entry which is preliminary data.</text>
</comment>
<dbReference type="PROSITE" id="PS00073">
    <property type="entry name" value="ACYL_COA_DH_2"/>
    <property type="match status" value="1"/>
</dbReference>
<dbReference type="Gene3D" id="3.40.605.10">
    <property type="entry name" value="Aldehyde Dehydrogenase, Chain A, domain 1"/>
    <property type="match status" value="1"/>
</dbReference>
<dbReference type="PANTHER" id="PTHR43831">
    <property type="entry name" value="ISOBUTYRYL-COA DEHYDROGENASE"/>
    <property type="match status" value="1"/>
</dbReference>
<evidence type="ECO:0000313" key="15">
    <source>
        <dbReference type="EMBL" id="PQM45790.1"/>
    </source>
</evidence>
<comment type="cofactor">
    <cofactor evidence="1">
        <name>FAD</name>
        <dbReference type="ChEBI" id="CHEBI:57692"/>
    </cofactor>
</comment>
<dbReference type="GO" id="GO:0050660">
    <property type="term" value="F:flavin adenine dinucleotide binding"/>
    <property type="evidence" value="ECO:0007669"/>
    <property type="project" value="InterPro"/>
</dbReference>
<evidence type="ECO:0000313" key="16">
    <source>
        <dbReference type="Proteomes" id="UP000238296"/>
    </source>
</evidence>
<dbReference type="PROSITE" id="PS00072">
    <property type="entry name" value="ACYL_COA_DH_1"/>
    <property type="match status" value="1"/>
</dbReference>
<dbReference type="InterPro" id="IPR046373">
    <property type="entry name" value="Acyl-CoA_Oxase/DH_mid-dom_sf"/>
</dbReference>
<feature type="domain" description="Aldehyde dehydrogenase" evidence="11">
    <location>
        <begin position="17"/>
        <end position="355"/>
    </location>
</feature>
<evidence type="ECO:0000259" key="14">
    <source>
        <dbReference type="Pfam" id="PF02771"/>
    </source>
</evidence>
<evidence type="ECO:0000256" key="1">
    <source>
        <dbReference type="ARBA" id="ARBA00001974"/>
    </source>
</evidence>
<dbReference type="FunFam" id="3.40.605.10:FF:000003">
    <property type="entry name" value="Methylmalonate-semialdehyde dehydrogenase [acylating]"/>
    <property type="match status" value="1"/>
</dbReference>
<dbReference type="SUPFAM" id="SSF47203">
    <property type="entry name" value="Acyl-CoA dehydrogenase C-terminal domain-like"/>
    <property type="match status" value="1"/>
</dbReference>